<dbReference type="PANTHER" id="PTHR30093:SF47">
    <property type="entry name" value="TYPE IV PILUS NON-CORE MINOR PILIN PILE"/>
    <property type="match status" value="1"/>
</dbReference>
<keyword evidence="2" id="KW-0812">Transmembrane</keyword>
<dbReference type="Proteomes" id="UP001226574">
    <property type="component" value="Unassembled WGS sequence"/>
</dbReference>
<protein>
    <submittedName>
        <fullName evidence="3">Type IV pilin protein</fullName>
    </submittedName>
</protein>
<keyword evidence="2" id="KW-0472">Membrane</keyword>
<dbReference type="InterPro" id="IPR012902">
    <property type="entry name" value="N_methyl_site"/>
</dbReference>
<name>A0ABU1BDY2_PSEHA</name>
<dbReference type="NCBIfam" id="TIGR02532">
    <property type="entry name" value="IV_pilin_GFxxxE"/>
    <property type="match status" value="1"/>
</dbReference>
<gene>
    <name evidence="3" type="ORF">RC083_11125</name>
</gene>
<dbReference type="InterPro" id="IPR045584">
    <property type="entry name" value="Pilin-like"/>
</dbReference>
<proteinExistence type="predicted"/>
<feature type="transmembrane region" description="Helical" evidence="2">
    <location>
        <begin position="15"/>
        <end position="40"/>
    </location>
</feature>
<accession>A0ABU1BDY2</accession>
<dbReference type="InterPro" id="IPR031982">
    <property type="entry name" value="PilE-like"/>
</dbReference>
<dbReference type="EMBL" id="JAVIFY010000007">
    <property type="protein sequence ID" value="MDQ9092139.1"/>
    <property type="molecule type" value="Genomic_DNA"/>
</dbReference>
<organism evidence="3 4">
    <name type="scientific">Pseudoalteromonas haloplanktis</name>
    <name type="common">Alteromonas haloplanktis</name>
    <dbReference type="NCBI Taxonomy" id="228"/>
    <lineage>
        <taxon>Bacteria</taxon>
        <taxon>Pseudomonadati</taxon>
        <taxon>Pseudomonadota</taxon>
        <taxon>Gammaproteobacteria</taxon>
        <taxon>Alteromonadales</taxon>
        <taxon>Pseudoalteromonadaceae</taxon>
        <taxon>Pseudoalteromonas</taxon>
    </lineage>
</organism>
<comment type="caution">
    <text evidence="3">The sequence shown here is derived from an EMBL/GenBank/DDBJ whole genome shotgun (WGS) entry which is preliminary data.</text>
</comment>
<keyword evidence="4" id="KW-1185">Reference proteome</keyword>
<reference evidence="3 4" key="1">
    <citation type="submission" date="2023-08" db="EMBL/GenBank/DDBJ databases">
        <title>Pseudoalteromonas haloplanktis LL1 genome.</title>
        <authorList>
            <person name="Wu S."/>
        </authorList>
    </citation>
    <scope>NUCLEOTIDE SEQUENCE [LARGE SCALE GENOMIC DNA]</scope>
    <source>
        <strain evidence="3 4">LL1</strain>
    </source>
</reference>
<dbReference type="Pfam" id="PF16732">
    <property type="entry name" value="ComP_DUS"/>
    <property type="match status" value="1"/>
</dbReference>
<dbReference type="SUPFAM" id="SSF54523">
    <property type="entry name" value="Pili subunits"/>
    <property type="match status" value="1"/>
</dbReference>
<dbReference type="PANTHER" id="PTHR30093">
    <property type="entry name" value="GENERAL SECRETION PATHWAY PROTEIN G"/>
    <property type="match status" value="1"/>
</dbReference>
<dbReference type="Gene3D" id="3.30.700.10">
    <property type="entry name" value="Glycoprotein, Type 4 Pilin"/>
    <property type="match status" value="1"/>
</dbReference>
<dbReference type="RefSeq" id="WP_309039062.1">
    <property type="nucleotide sequence ID" value="NZ_JAVIFY010000007.1"/>
</dbReference>
<dbReference type="InterPro" id="IPR000983">
    <property type="entry name" value="Bac_GSPG_pilin"/>
</dbReference>
<keyword evidence="1" id="KW-0488">Methylation</keyword>
<sequence length="132" mass="14337">MKYCYYKQNGRDGQLGFTLIELMIVLAITAILATIALPAYQNYIERSRAQVAGADLVALSVALENRFQRQLSYTGATTSNVNWYQASDDYTISMTLTASTYTLKASGSNCTLTLSHAGARTLSGDCGGLNSW</sequence>
<evidence type="ECO:0000313" key="4">
    <source>
        <dbReference type="Proteomes" id="UP001226574"/>
    </source>
</evidence>
<evidence type="ECO:0000313" key="3">
    <source>
        <dbReference type="EMBL" id="MDQ9092139.1"/>
    </source>
</evidence>
<dbReference type="Pfam" id="PF07963">
    <property type="entry name" value="N_methyl"/>
    <property type="match status" value="1"/>
</dbReference>
<dbReference type="PRINTS" id="PR00813">
    <property type="entry name" value="BCTERIALGSPG"/>
</dbReference>
<evidence type="ECO:0000256" key="1">
    <source>
        <dbReference type="ARBA" id="ARBA00022481"/>
    </source>
</evidence>
<keyword evidence="2" id="KW-1133">Transmembrane helix</keyword>
<evidence type="ECO:0000256" key="2">
    <source>
        <dbReference type="SAM" id="Phobius"/>
    </source>
</evidence>